<feature type="transmembrane region" description="Helical" evidence="4">
    <location>
        <begin position="179"/>
        <end position="198"/>
    </location>
</feature>
<evidence type="ECO:0000313" key="8">
    <source>
        <dbReference type="Proteomes" id="UP000326207"/>
    </source>
</evidence>
<dbReference type="EMBL" id="QJOW01000001">
    <property type="protein sequence ID" value="KAB7518272.1"/>
    <property type="molecule type" value="Genomic_DNA"/>
</dbReference>
<keyword evidence="3" id="KW-0408">Iron</keyword>
<evidence type="ECO:0000313" key="6">
    <source>
        <dbReference type="EMBL" id="KAB7518272.1"/>
    </source>
</evidence>
<dbReference type="EMBL" id="QKKZ01000002">
    <property type="protein sequence ID" value="KAB7514962.1"/>
    <property type="molecule type" value="Genomic_DNA"/>
</dbReference>
<dbReference type="PANTHER" id="PTHR35457:SF1">
    <property type="entry name" value="HEME A SYNTHASE"/>
    <property type="match status" value="1"/>
</dbReference>
<dbReference type="InterPro" id="IPR050450">
    <property type="entry name" value="COX15/CtaA_HemeA_synthase"/>
</dbReference>
<dbReference type="RefSeq" id="WP_152119164.1">
    <property type="nucleotide sequence ID" value="NZ_QJOW01000001.1"/>
</dbReference>
<dbReference type="Proteomes" id="UP000326865">
    <property type="component" value="Unassembled WGS sequence"/>
</dbReference>
<evidence type="ECO:0000313" key="5">
    <source>
        <dbReference type="EMBL" id="KAB7514962.1"/>
    </source>
</evidence>
<protein>
    <submittedName>
        <fullName evidence="7">Heme A synthase</fullName>
    </submittedName>
</protein>
<feature type="transmembrane region" description="Helical" evidence="4">
    <location>
        <begin position="114"/>
        <end position="139"/>
    </location>
</feature>
<dbReference type="GO" id="GO:0016491">
    <property type="term" value="F:oxidoreductase activity"/>
    <property type="evidence" value="ECO:0007669"/>
    <property type="project" value="UniProtKB-KW"/>
</dbReference>
<accession>A0A5N5UK13</accession>
<name>A0A5N5UK13_9EURY</name>
<evidence type="ECO:0000256" key="2">
    <source>
        <dbReference type="ARBA" id="ARBA00023002"/>
    </source>
</evidence>
<evidence type="ECO:0000313" key="9">
    <source>
        <dbReference type="Proteomes" id="UP000326302"/>
    </source>
</evidence>
<feature type="transmembrane region" description="Helical" evidence="4">
    <location>
        <begin position="205"/>
        <end position="223"/>
    </location>
</feature>
<keyword evidence="4" id="KW-0812">Transmembrane</keyword>
<gene>
    <name evidence="5" type="ORF">DM867_07630</name>
    <name evidence="6" type="ORF">DMP03_02625</name>
    <name evidence="7" type="ORF">DP108_03285</name>
</gene>
<evidence type="ECO:0000256" key="1">
    <source>
        <dbReference type="ARBA" id="ARBA00022723"/>
    </source>
</evidence>
<keyword evidence="1" id="KW-0479">Metal-binding</keyword>
<feature type="transmembrane region" description="Helical" evidence="4">
    <location>
        <begin position="151"/>
        <end position="173"/>
    </location>
</feature>
<reference evidence="8 9" key="1">
    <citation type="submission" date="2019-10" db="EMBL/GenBank/DDBJ databases">
        <title>Unraveling microbial dark matter from salterns through culturing: the case of the genus Halosegnis.</title>
        <authorList>
            <person name="Duran-Viseras A."/>
            <person name="Andrei A.-S."/>
            <person name="Vera-Gargallo B."/>
            <person name="Ghai R."/>
            <person name="Sanchez-Porro C."/>
            <person name="Ventosa A."/>
        </authorList>
    </citation>
    <scope>NUCLEOTIDE SEQUENCE [LARGE SCALE GENOMIC DNA]</scope>
    <source>
        <strain evidence="6 9">F17-44</strain>
        <strain evidence="5 10">F18-79</strain>
        <strain evidence="7 8">F19-13</strain>
    </source>
</reference>
<evidence type="ECO:0000313" key="10">
    <source>
        <dbReference type="Proteomes" id="UP000326865"/>
    </source>
</evidence>
<accession>A0A5N5UBG4</accession>
<feature type="transmembrane region" description="Helical" evidence="4">
    <location>
        <begin position="89"/>
        <end position="108"/>
    </location>
</feature>
<proteinExistence type="predicted"/>
<keyword evidence="10" id="KW-1185">Reference proteome</keyword>
<evidence type="ECO:0000256" key="4">
    <source>
        <dbReference type="SAM" id="Phobius"/>
    </source>
</evidence>
<evidence type="ECO:0000256" key="3">
    <source>
        <dbReference type="ARBA" id="ARBA00023004"/>
    </source>
</evidence>
<dbReference type="PANTHER" id="PTHR35457">
    <property type="entry name" value="HEME A SYNTHASE"/>
    <property type="match status" value="1"/>
</dbReference>
<organism evidence="7 8">
    <name type="scientific">Halosegnis rubeus</name>
    <dbReference type="NCBI Taxonomy" id="2212850"/>
    <lineage>
        <taxon>Archaea</taxon>
        <taxon>Methanobacteriati</taxon>
        <taxon>Methanobacteriota</taxon>
        <taxon>Stenosarchaea group</taxon>
        <taxon>Halobacteria</taxon>
        <taxon>Halobacteriales</taxon>
        <taxon>Natronomonadaceae</taxon>
        <taxon>Halosegnis</taxon>
    </lineage>
</organism>
<dbReference type="AlphaFoldDB" id="A0A5N5UK13"/>
<dbReference type="OrthoDB" id="336837at2157"/>
<dbReference type="EMBL" id="QMDY01000002">
    <property type="protein sequence ID" value="KAB7519149.1"/>
    <property type="molecule type" value="Genomic_DNA"/>
</dbReference>
<dbReference type="GO" id="GO:0046872">
    <property type="term" value="F:metal ion binding"/>
    <property type="evidence" value="ECO:0007669"/>
    <property type="project" value="UniProtKB-KW"/>
</dbReference>
<keyword evidence="4" id="KW-1133">Transmembrane helix</keyword>
<accession>A0A5N5UKX0</accession>
<dbReference type="Proteomes" id="UP000326207">
    <property type="component" value="Unassembled WGS sequence"/>
</dbReference>
<dbReference type="Proteomes" id="UP000326302">
    <property type="component" value="Unassembled WGS sequence"/>
</dbReference>
<keyword evidence="4" id="KW-0472">Membrane</keyword>
<comment type="caution">
    <text evidence="7">The sequence shown here is derived from an EMBL/GenBank/DDBJ whole genome shotgun (WGS) entry which is preliminary data.</text>
</comment>
<evidence type="ECO:0000313" key="7">
    <source>
        <dbReference type="EMBL" id="KAB7519149.1"/>
    </source>
</evidence>
<keyword evidence="2" id="KW-0560">Oxidoreductase</keyword>
<sequence length="265" mass="28135">MRFRRLAAGTAVLVGVTMALGIFTAAAGAGLTCQMRWPLCDGPLGGLFPANWPSFIEWFHRLIAGATGLPVLATAVQSWRTDQSSRVRYASTAVLAILPIQVVLGALTVTQYGIAVLFAHFATPVLLFTLSTLTAAWTYESQVSPVTGRRVALLALPFLALATLLSPRFLVTFTAPIQVVYNGLLLAALAGLLAAAVWMDDQRATQFATVGSLLSAAILIVGRRAYGDAIVYLIVVGLVVVFGCTLLAARVGDTDRLSRRLTETS</sequence>
<feature type="transmembrane region" description="Helical" evidence="4">
    <location>
        <begin position="229"/>
        <end position="249"/>
    </location>
</feature>